<reference evidence="2" key="1">
    <citation type="submission" date="2024-06" db="EMBL/GenBank/DDBJ databases">
        <title>A Novel Isolate, Dehalogenimonas sp. Strain 4OHTPN, Dechlorinates Aromatic 4 Hydroxy chlorothalonil by a Novel Reductive Dehalogenase.</title>
        <authorList>
            <person name="Liu G."/>
        </authorList>
    </citation>
    <scope>NUCLEOTIDE SEQUENCE</scope>
    <source>
        <strain evidence="2">4OHTPN</strain>
    </source>
</reference>
<protein>
    <submittedName>
        <fullName evidence="2">Uncharacterized protein</fullName>
    </submittedName>
</protein>
<evidence type="ECO:0000313" key="2">
    <source>
        <dbReference type="EMBL" id="XCH33398.1"/>
    </source>
</evidence>
<dbReference type="EMBL" id="CP159307">
    <property type="protein sequence ID" value="XCH33398.1"/>
    <property type="molecule type" value="Genomic_DNA"/>
</dbReference>
<feature type="transmembrane region" description="Helical" evidence="1">
    <location>
        <begin position="33"/>
        <end position="54"/>
    </location>
</feature>
<organism evidence="2">
    <name type="scientific">Dehalogenimonas sp. 4OHTPN</name>
    <dbReference type="NCBI Taxonomy" id="3166643"/>
    <lineage>
        <taxon>Bacteria</taxon>
        <taxon>Bacillati</taxon>
        <taxon>Chloroflexota</taxon>
        <taxon>Dehalococcoidia</taxon>
        <taxon>Dehalococcoidales</taxon>
        <taxon>Dehalococcoidaceae</taxon>
        <taxon>Dehalogenimonas</taxon>
    </lineage>
</organism>
<name>A0AAU8GAK7_9CHLR</name>
<keyword evidence="1" id="KW-1133">Transmembrane helix</keyword>
<keyword evidence="1" id="KW-0472">Membrane</keyword>
<accession>A0AAU8GAK7</accession>
<sequence length="72" mass="7550">MKTLGFVLFGVALVAMVGVFIWALTADAGEIPGVAWIIGGSLGAGTIFLLAAAIRDRLKAKKDEQYLKGVDN</sequence>
<dbReference type="RefSeq" id="WP_353714637.1">
    <property type="nucleotide sequence ID" value="NZ_CP159307.1"/>
</dbReference>
<dbReference type="AlphaFoldDB" id="A0AAU8GAK7"/>
<proteinExistence type="predicted"/>
<gene>
    <name evidence="2" type="ORF">ABV300_00560</name>
</gene>
<keyword evidence="1" id="KW-0812">Transmembrane</keyword>
<evidence type="ECO:0000256" key="1">
    <source>
        <dbReference type="SAM" id="Phobius"/>
    </source>
</evidence>